<dbReference type="SUPFAM" id="SSF55729">
    <property type="entry name" value="Acyl-CoA N-acyltransferases (Nat)"/>
    <property type="match status" value="1"/>
</dbReference>
<dbReference type="Proteomes" id="UP000515498">
    <property type="component" value="Chromosome"/>
</dbReference>
<dbReference type="InterPro" id="IPR016181">
    <property type="entry name" value="Acyl_CoA_acyltransferase"/>
</dbReference>
<protein>
    <recommendedName>
        <fullName evidence="3">N-acetyltransferase domain-containing protein</fullName>
    </recommendedName>
</protein>
<evidence type="ECO:0000313" key="2">
    <source>
        <dbReference type="Proteomes" id="UP000515498"/>
    </source>
</evidence>
<dbReference type="KEGG" id="mflu:HZU40_32735"/>
<proteinExistence type="predicted"/>
<evidence type="ECO:0008006" key="3">
    <source>
        <dbReference type="Google" id="ProtNLM"/>
    </source>
</evidence>
<dbReference type="Gene3D" id="3.40.630.30">
    <property type="match status" value="1"/>
</dbReference>
<gene>
    <name evidence="1" type="ORF">HZU40_32735</name>
</gene>
<accession>A0A7G8PQ28</accession>
<reference evidence="1 2" key="1">
    <citation type="submission" date="2020-07" db="EMBL/GenBank/DDBJ databases">
        <title>Draft genome sequence of four isobutane-metabolizing strains capable of cometabolically degrading diverse ether contaminants.</title>
        <authorList>
            <person name="Chen W."/>
            <person name="Faulkner N."/>
            <person name="Smith C."/>
            <person name="Hyman M."/>
        </authorList>
    </citation>
    <scope>NUCLEOTIDE SEQUENCE [LARGE SCALE GENOMIC DNA]</scope>
    <source>
        <strain evidence="1 2">2A</strain>
    </source>
</reference>
<organism evidence="1 2">
    <name type="scientific">Mycolicibacterium fluoranthenivorans</name>
    <dbReference type="NCBI Taxonomy" id="258505"/>
    <lineage>
        <taxon>Bacteria</taxon>
        <taxon>Bacillati</taxon>
        <taxon>Actinomycetota</taxon>
        <taxon>Actinomycetes</taxon>
        <taxon>Mycobacteriales</taxon>
        <taxon>Mycobacteriaceae</taxon>
        <taxon>Mycolicibacterium</taxon>
    </lineage>
</organism>
<dbReference type="AlphaFoldDB" id="A0A7G8PQ28"/>
<dbReference type="EMBL" id="CP059894">
    <property type="protein sequence ID" value="QNJ96444.1"/>
    <property type="molecule type" value="Genomic_DNA"/>
</dbReference>
<name>A0A7G8PQ28_9MYCO</name>
<evidence type="ECO:0000313" key="1">
    <source>
        <dbReference type="EMBL" id="QNJ96444.1"/>
    </source>
</evidence>
<sequence length="290" mass="32601">MGALVEPAVELGPITVADLPEVAQFLHDQLDPRVPVECWSAQIIPTWSVDQPNHGFLLRCGAEVVGAHLAFYSDRRIDGRTERFCNLAAWCVAQPYRSHGVRLLRALLRQQGYHFTDLSPSIDVQALNTRLGFVALDTSTVVVPNVPWPVRSDGVRVLSHFPDIKKSLRAEDLSVYLDHAGAAAVQHAVIVRGTQTCHVMFRRVRRKNLPLFAALVHVSNHRLFRETGRHLFGHLLLHHGLPATLIESHVVDARFTGSVQVSARAKMYRSDTLRADQIDYLYSELTSMRW</sequence>